<evidence type="ECO:0000313" key="5">
    <source>
        <dbReference type="Proteomes" id="UP000241818"/>
    </source>
</evidence>
<dbReference type="PANTHER" id="PTHR10655">
    <property type="entry name" value="LYSOPHOSPHOLIPASE-RELATED"/>
    <property type="match status" value="1"/>
</dbReference>
<proteinExistence type="inferred from homology"/>
<dbReference type="InterPro" id="IPR029058">
    <property type="entry name" value="AB_hydrolase_fold"/>
</dbReference>
<dbReference type="Proteomes" id="UP000241818">
    <property type="component" value="Unassembled WGS sequence"/>
</dbReference>
<sequence>MDSSGGGKNLRGLFPEPMIISPQLEHRQTFIILHGRGSTAEKFGPPLLSTATTVGKETLQTAFPHAKIIFPTASSNRATIYKRSYTHQWFDNWHLEDRTKRQDLQREGLRASSAYIHSLLQKEIEIVGKENVVLWGLSQGCATSLTALLTWDSAPFAAVVGMCGWLPFANLLEEIAGGNDSEFSSDPFSAGDEDDDDITGSLSSSSSYGAAKNDLPTQAIMFLRDEIEIGGKGGMAFQKIPVFLGHGTEDERVTIELGREAKACLELVGADVQMVEYRGCGHWYSEEMLSDIFEFLREKLRTKEIGV</sequence>
<feature type="domain" description="Phospholipase/carboxylesterase/thioesterase" evidence="3">
    <location>
        <begin position="17"/>
        <end position="173"/>
    </location>
</feature>
<dbReference type="STRING" id="857342.A0A2T3BF11"/>
<protein>
    <recommendedName>
        <fullName evidence="3">Phospholipase/carboxylesterase/thioesterase domain-containing protein</fullName>
    </recommendedName>
</protein>
<evidence type="ECO:0000256" key="2">
    <source>
        <dbReference type="SAM" id="MobiDB-lite"/>
    </source>
</evidence>
<keyword evidence="5" id="KW-1185">Reference proteome</keyword>
<name>A0A2T3BF11_AMORE</name>
<gene>
    <name evidence="4" type="ORF">M430DRAFT_32506</name>
</gene>
<dbReference type="EMBL" id="KZ679006">
    <property type="protein sequence ID" value="PSS27965.1"/>
    <property type="molecule type" value="Genomic_DNA"/>
</dbReference>
<dbReference type="InParanoid" id="A0A2T3BF11"/>
<evidence type="ECO:0000313" key="4">
    <source>
        <dbReference type="EMBL" id="PSS27965.1"/>
    </source>
</evidence>
<dbReference type="GO" id="GO:0005737">
    <property type="term" value="C:cytoplasm"/>
    <property type="evidence" value="ECO:0007669"/>
    <property type="project" value="TreeGrafter"/>
</dbReference>
<dbReference type="SUPFAM" id="SSF53474">
    <property type="entry name" value="alpha/beta-Hydrolases"/>
    <property type="match status" value="1"/>
</dbReference>
<feature type="region of interest" description="Disordered" evidence="2">
    <location>
        <begin position="183"/>
        <end position="209"/>
    </location>
</feature>
<accession>A0A2T3BF11</accession>
<comment type="similarity">
    <text evidence="1">Belongs to the AB hydrolase superfamily. AB hydrolase 2 family.</text>
</comment>
<dbReference type="Pfam" id="PF02230">
    <property type="entry name" value="Abhydrolase_2"/>
    <property type="match status" value="2"/>
</dbReference>
<dbReference type="GeneID" id="36574267"/>
<evidence type="ECO:0000256" key="1">
    <source>
        <dbReference type="ARBA" id="ARBA00006499"/>
    </source>
</evidence>
<dbReference type="GO" id="GO:0008474">
    <property type="term" value="F:palmitoyl-(protein) hydrolase activity"/>
    <property type="evidence" value="ECO:0007669"/>
    <property type="project" value="TreeGrafter"/>
</dbReference>
<dbReference type="InterPro" id="IPR050565">
    <property type="entry name" value="LYPA1-2/EST-like"/>
</dbReference>
<reference evidence="4 5" key="1">
    <citation type="journal article" date="2018" name="New Phytol.">
        <title>Comparative genomics and transcriptomics depict ericoid mycorrhizal fungi as versatile saprotrophs and plant mutualists.</title>
        <authorList>
            <person name="Martino E."/>
            <person name="Morin E."/>
            <person name="Grelet G.A."/>
            <person name="Kuo A."/>
            <person name="Kohler A."/>
            <person name="Daghino S."/>
            <person name="Barry K.W."/>
            <person name="Cichocki N."/>
            <person name="Clum A."/>
            <person name="Dockter R.B."/>
            <person name="Hainaut M."/>
            <person name="Kuo R.C."/>
            <person name="LaButti K."/>
            <person name="Lindahl B.D."/>
            <person name="Lindquist E.A."/>
            <person name="Lipzen A."/>
            <person name="Khouja H.R."/>
            <person name="Magnuson J."/>
            <person name="Murat C."/>
            <person name="Ohm R.A."/>
            <person name="Singer S.W."/>
            <person name="Spatafora J.W."/>
            <person name="Wang M."/>
            <person name="Veneault-Fourrey C."/>
            <person name="Henrissat B."/>
            <person name="Grigoriev I.V."/>
            <person name="Martin F.M."/>
            <person name="Perotto S."/>
        </authorList>
    </citation>
    <scope>NUCLEOTIDE SEQUENCE [LARGE SCALE GENOMIC DNA]</scope>
    <source>
        <strain evidence="4 5">ATCC 22711</strain>
    </source>
</reference>
<organism evidence="4 5">
    <name type="scientific">Amorphotheca resinae ATCC 22711</name>
    <dbReference type="NCBI Taxonomy" id="857342"/>
    <lineage>
        <taxon>Eukaryota</taxon>
        <taxon>Fungi</taxon>
        <taxon>Dikarya</taxon>
        <taxon>Ascomycota</taxon>
        <taxon>Pezizomycotina</taxon>
        <taxon>Leotiomycetes</taxon>
        <taxon>Helotiales</taxon>
        <taxon>Amorphothecaceae</taxon>
        <taxon>Amorphotheca</taxon>
    </lineage>
</organism>
<dbReference type="InterPro" id="IPR003140">
    <property type="entry name" value="PLipase/COase/thioEstase"/>
</dbReference>
<dbReference type="GO" id="GO:0052689">
    <property type="term" value="F:carboxylic ester hydrolase activity"/>
    <property type="evidence" value="ECO:0007669"/>
    <property type="project" value="TreeGrafter"/>
</dbReference>
<dbReference type="Gene3D" id="3.40.50.1820">
    <property type="entry name" value="alpha/beta hydrolase"/>
    <property type="match status" value="1"/>
</dbReference>
<evidence type="ECO:0000259" key="3">
    <source>
        <dbReference type="Pfam" id="PF02230"/>
    </source>
</evidence>
<dbReference type="RefSeq" id="XP_024725490.1">
    <property type="nucleotide sequence ID" value="XM_024866186.1"/>
</dbReference>
<dbReference type="AlphaFoldDB" id="A0A2T3BF11"/>
<dbReference type="OrthoDB" id="2418081at2759"/>
<dbReference type="PANTHER" id="PTHR10655:SF64">
    <property type="entry name" value="PHOSPHOLIPASE_CARBOXYLESTERASE_THIOESTERASE DOMAIN-CONTAINING PROTEIN"/>
    <property type="match status" value="1"/>
</dbReference>
<feature type="domain" description="Phospholipase/carboxylesterase/thioesterase" evidence="3">
    <location>
        <begin position="238"/>
        <end position="297"/>
    </location>
</feature>